<comment type="cofactor">
    <cofactor evidence="12">
        <name>Mn(2+)</name>
        <dbReference type="ChEBI" id="CHEBI:29035"/>
    </cofactor>
    <text evidence="12">The cofactor is mostly bound to the substrate.</text>
</comment>
<comment type="subcellular location">
    <subcellularLocation>
        <location evidence="1 12">Golgi apparatus membrane</location>
        <topology evidence="1 12">Single-pass type II membrane protein</topology>
    </subcellularLocation>
</comment>
<keyword evidence="7 12" id="KW-0735">Signal-anchor</keyword>
<evidence type="ECO:0000256" key="7">
    <source>
        <dbReference type="ARBA" id="ARBA00022968"/>
    </source>
</evidence>
<comment type="pathway">
    <text evidence="2 12">Protein modification; protein glycosylation.</text>
</comment>
<organism evidence="13 14">
    <name type="scientific">Thalictrum thalictroides</name>
    <name type="common">Rue-anemone</name>
    <name type="synonym">Anemone thalictroides</name>
    <dbReference type="NCBI Taxonomy" id="46969"/>
    <lineage>
        <taxon>Eukaryota</taxon>
        <taxon>Viridiplantae</taxon>
        <taxon>Streptophyta</taxon>
        <taxon>Embryophyta</taxon>
        <taxon>Tracheophyta</taxon>
        <taxon>Spermatophyta</taxon>
        <taxon>Magnoliopsida</taxon>
        <taxon>Ranunculales</taxon>
        <taxon>Ranunculaceae</taxon>
        <taxon>Thalictroideae</taxon>
        <taxon>Thalictrum</taxon>
    </lineage>
</organism>
<evidence type="ECO:0000256" key="1">
    <source>
        <dbReference type="ARBA" id="ARBA00004323"/>
    </source>
</evidence>
<evidence type="ECO:0000256" key="12">
    <source>
        <dbReference type="RuleBase" id="RU368119"/>
    </source>
</evidence>
<dbReference type="GO" id="GO:0000139">
    <property type="term" value="C:Golgi membrane"/>
    <property type="evidence" value="ECO:0007669"/>
    <property type="project" value="UniProtKB-SubCell"/>
</dbReference>
<keyword evidence="5 12" id="KW-0812">Transmembrane</keyword>
<comment type="similarity">
    <text evidence="12">Belongs to the glycosyltransferase 13 family.</text>
</comment>
<dbReference type="InterPro" id="IPR004139">
    <property type="entry name" value="Glyco_trans_13"/>
</dbReference>
<dbReference type="EMBL" id="JABWDY010022523">
    <property type="protein sequence ID" value="KAF5191672.1"/>
    <property type="molecule type" value="Genomic_DNA"/>
</dbReference>
<evidence type="ECO:0000313" key="14">
    <source>
        <dbReference type="Proteomes" id="UP000554482"/>
    </source>
</evidence>
<dbReference type="AlphaFoldDB" id="A0A7J6W560"/>
<comment type="function">
    <text evidence="12">Initiates complex N-linked carbohydrate formation. Essential for the conversion of high-mannose to hybrid and complex N-glycans.</text>
</comment>
<proteinExistence type="inferred from homology"/>
<evidence type="ECO:0000256" key="10">
    <source>
        <dbReference type="ARBA" id="ARBA00023136"/>
    </source>
</evidence>
<evidence type="ECO:0000256" key="9">
    <source>
        <dbReference type="ARBA" id="ARBA00023034"/>
    </source>
</evidence>
<keyword evidence="10 12" id="KW-0472">Membrane</keyword>
<feature type="transmembrane region" description="Helical" evidence="12">
    <location>
        <begin position="40"/>
        <end position="58"/>
    </location>
</feature>
<evidence type="ECO:0000256" key="2">
    <source>
        <dbReference type="ARBA" id="ARBA00004922"/>
    </source>
</evidence>
<dbReference type="UniPathway" id="UPA00378"/>
<evidence type="ECO:0000256" key="8">
    <source>
        <dbReference type="ARBA" id="ARBA00022989"/>
    </source>
</evidence>
<evidence type="ECO:0000256" key="5">
    <source>
        <dbReference type="ARBA" id="ARBA00022692"/>
    </source>
</evidence>
<reference evidence="13 14" key="1">
    <citation type="submission" date="2020-06" db="EMBL/GenBank/DDBJ databases">
        <title>Transcriptomic and genomic resources for Thalictrum thalictroides and T. hernandezii: Facilitating candidate gene discovery in an emerging model plant lineage.</title>
        <authorList>
            <person name="Arias T."/>
            <person name="Riano-Pachon D.M."/>
            <person name="Di Stilio V.S."/>
        </authorList>
    </citation>
    <scope>NUCLEOTIDE SEQUENCE [LARGE SCALE GENOMIC DNA]</scope>
    <source>
        <strain evidence="14">cv. WT478/WT964</strain>
        <tissue evidence="13">Leaves</tissue>
    </source>
</reference>
<gene>
    <name evidence="13" type="ORF">FRX31_018741</name>
</gene>
<dbReference type="Proteomes" id="UP000554482">
    <property type="component" value="Unassembled WGS sequence"/>
</dbReference>
<sequence>SQEKEKKRDCHESFEALIRKTKQTKYYSSMAVRNICDVRILLFAAAAAFIYIQMRLFATQSEYADRLAAAVESEIHCTSQMRLLIDQISMQQGRIVALEETKKRQDEESGQLRALVHDLESMLLLFYLTKSLFKRF</sequence>
<keyword evidence="8 12" id="KW-1133">Transmembrane helix</keyword>
<name>A0A7J6W560_THATH</name>
<keyword evidence="3 12" id="KW-0328">Glycosyltransferase</keyword>
<evidence type="ECO:0000256" key="4">
    <source>
        <dbReference type="ARBA" id="ARBA00022679"/>
    </source>
</evidence>
<keyword evidence="11 12" id="KW-0464">Manganese</keyword>
<evidence type="ECO:0000313" key="13">
    <source>
        <dbReference type="EMBL" id="KAF5191672.1"/>
    </source>
</evidence>
<comment type="catalytic activity">
    <reaction evidence="12">
        <text>N(4)-(alpha-D-Man-(1-&gt;3)-[alpha-D-Man-(1-&gt;3)-[alpha-D-Man-(1-&gt;6)]-alpha-D-Man-(1-&gt;6)]-beta-D-Man-(1-&gt;4)-beta-D-GlcNAc-(1-&gt;4)-beta-D-GlcNAc)-L-asparaginyl-[protein] (N-glucan mannose isomer 5A1,2) + UDP-N-acetyl-alpha-D-glucosamine = N(4)-{beta-D-GlcNAc-(1-&gt;2)-alpha-D-Man-(1-&gt;3)-[alpha-D-Man-(1-&gt;3)-[alpha-D-Man-(1-&gt;6)]-alpha-D-Man-(1-&gt;6)]-beta-D-Man-(1-&gt;4)-beta-D-GlcNAc-(1-&gt;4)-beta-D-GlcNAc}-L-asparaginyl-[protein] + UDP + H(+)</text>
        <dbReference type="Rhea" id="RHEA:11456"/>
        <dbReference type="Rhea" id="RHEA-COMP:14367"/>
        <dbReference type="Rhea" id="RHEA-COMP:14368"/>
        <dbReference type="ChEBI" id="CHEBI:15378"/>
        <dbReference type="ChEBI" id="CHEBI:57705"/>
        <dbReference type="ChEBI" id="CHEBI:58223"/>
        <dbReference type="ChEBI" id="CHEBI:59087"/>
        <dbReference type="ChEBI" id="CHEBI:60625"/>
        <dbReference type="EC" id="2.4.1.101"/>
    </reaction>
</comment>
<dbReference type="EC" id="2.4.1.101" evidence="12"/>
<dbReference type="Pfam" id="PF03071">
    <property type="entry name" value="GNT-I"/>
    <property type="match status" value="1"/>
</dbReference>
<evidence type="ECO:0000256" key="6">
    <source>
        <dbReference type="ARBA" id="ARBA00022723"/>
    </source>
</evidence>
<accession>A0A7J6W560</accession>
<keyword evidence="6 12" id="KW-0479">Metal-binding</keyword>
<evidence type="ECO:0000256" key="3">
    <source>
        <dbReference type="ARBA" id="ARBA00022676"/>
    </source>
</evidence>
<keyword evidence="4 13" id="KW-0808">Transferase</keyword>
<feature type="non-terminal residue" evidence="13">
    <location>
        <position position="1"/>
    </location>
</feature>
<comment type="caution">
    <text evidence="13">The sequence shown here is derived from an EMBL/GenBank/DDBJ whole genome shotgun (WGS) entry which is preliminary data.</text>
</comment>
<dbReference type="OrthoDB" id="1703177at2759"/>
<dbReference type="GO" id="GO:0003827">
    <property type="term" value="F:alpha-1,3-mannosylglycoprotein 2-beta-N-acetylglucosaminyltransferase activity"/>
    <property type="evidence" value="ECO:0007669"/>
    <property type="project" value="UniProtKB-UniRule"/>
</dbReference>
<keyword evidence="9 12" id="KW-0333">Golgi apparatus</keyword>
<keyword evidence="14" id="KW-1185">Reference proteome</keyword>
<protein>
    <recommendedName>
        <fullName evidence="12">Alpha-1,3-mannosyl-glycoprotein 2-beta-N-acetylglucosaminyltransferase</fullName>
        <shortName evidence="12">GNT-I</shortName>
        <shortName evidence="12">GlcNAc-T I</shortName>
        <ecNumber evidence="12">2.4.1.101</ecNumber>
    </recommendedName>
    <alternativeName>
        <fullName evidence="12">N-glycosyl-oligosaccharide-glycoprotein N-acetylglucosaminyltransferase I</fullName>
    </alternativeName>
</protein>
<evidence type="ECO:0000256" key="11">
    <source>
        <dbReference type="ARBA" id="ARBA00023211"/>
    </source>
</evidence>
<dbReference type="GO" id="GO:0030145">
    <property type="term" value="F:manganese ion binding"/>
    <property type="evidence" value="ECO:0007669"/>
    <property type="project" value="UniProtKB-UniRule"/>
</dbReference>